<proteinExistence type="predicted"/>
<feature type="compositionally biased region" description="Low complexity" evidence="1">
    <location>
        <begin position="307"/>
        <end position="316"/>
    </location>
</feature>
<name>A0A916TUM7_9SPHN</name>
<dbReference type="Gene3D" id="3.30.70.1070">
    <property type="entry name" value="Sporulation related repeat"/>
    <property type="match status" value="1"/>
</dbReference>
<dbReference type="Pfam" id="PF05036">
    <property type="entry name" value="SPOR"/>
    <property type="match status" value="1"/>
</dbReference>
<evidence type="ECO:0000256" key="1">
    <source>
        <dbReference type="SAM" id="MobiDB-lite"/>
    </source>
</evidence>
<dbReference type="PANTHER" id="PTHR45011">
    <property type="entry name" value="DAP3-BINDING CELL DEATH ENHANCER 1"/>
    <property type="match status" value="1"/>
</dbReference>
<keyword evidence="4" id="KW-1185">Reference proteome</keyword>
<evidence type="ECO:0000313" key="3">
    <source>
        <dbReference type="EMBL" id="GGC08091.1"/>
    </source>
</evidence>
<reference evidence="3" key="1">
    <citation type="journal article" date="2014" name="Int. J. Syst. Evol. Microbiol.">
        <title>Complete genome sequence of Corynebacterium casei LMG S-19264T (=DSM 44701T), isolated from a smear-ripened cheese.</title>
        <authorList>
            <consortium name="US DOE Joint Genome Institute (JGI-PGF)"/>
            <person name="Walter F."/>
            <person name="Albersmeier A."/>
            <person name="Kalinowski J."/>
            <person name="Ruckert C."/>
        </authorList>
    </citation>
    <scope>NUCLEOTIDE SEQUENCE</scope>
    <source>
        <strain evidence="3">CGMCC 1.15095</strain>
    </source>
</reference>
<dbReference type="PANTHER" id="PTHR45011:SF1">
    <property type="entry name" value="DAP3-BINDING CELL DEATH ENHANCER 1"/>
    <property type="match status" value="1"/>
</dbReference>
<dbReference type="SUPFAM" id="SSF110997">
    <property type="entry name" value="Sporulation related repeat"/>
    <property type="match status" value="1"/>
</dbReference>
<evidence type="ECO:0000259" key="2">
    <source>
        <dbReference type="PROSITE" id="PS51724"/>
    </source>
</evidence>
<dbReference type="InterPro" id="IPR052748">
    <property type="entry name" value="ISR_Activator"/>
</dbReference>
<gene>
    <name evidence="3" type="ORF">GCM10011494_28420</name>
</gene>
<dbReference type="AlphaFoldDB" id="A0A916TUM7"/>
<protein>
    <recommendedName>
        <fullName evidence="2">SPOR domain-containing protein</fullName>
    </recommendedName>
</protein>
<dbReference type="Proteomes" id="UP000608154">
    <property type="component" value="Unassembled WGS sequence"/>
</dbReference>
<organism evidence="3 4">
    <name type="scientific">Novosphingobium endophyticum</name>
    <dbReference type="NCBI Taxonomy" id="1955250"/>
    <lineage>
        <taxon>Bacteria</taxon>
        <taxon>Pseudomonadati</taxon>
        <taxon>Pseudomonadota</taxon>
        <taxon>Alphaproteobacteria</taxon>
        <taxon>Sphingomonadales</taxon>
        <taxon>Sphingomonadaceae</taxon>
        <taxon>Novosphingobium</taxon>
    </lineage>
</organism>
<dbReference type="Gene3D" id="1.25.40.10">
    <property type="entry name" value="Tetratricopeptide repeat domain"/>
    <property type="match status" value="1"/>
</dbReference>
<dbReference type="GO" id="GO:0042834">
    <property type="term" value="F:peptidoglycan binding"/>
    <property type="evidence" value="ECO:0007669"/>
    <property type="project" value="InterPro"/>
</dbReference>
<dbReference type="InterPro" id="IPR007730">
    <property type="entry name" value="SPOR-like_dom"/>
</dbReference>
<dbReference type="SMART" id="SM00671">
    <property type="entry name" value="SEL1"/>
    <property type="match status" value="2"/>
</dbReference>
<dbReference type="InterPro" id="IPR036680">
    <property type="entry name" value="SPOR-like_sf"/>
</dbReference>
<dbReference type="Pfam" id="PF08238">
    <property type="entry name" value="Sel1"/>
    <property type="match status" value="2"/>
</dbReference>
<sequence length="391" mass="40902">MHYRSTYWRRGGAFDYHAGKTREGSGNLIVKKFLRIFCRFFLVGAGAALPFSPALADVKAGVDAWSDGNYEAAVKEWKPLAAAGDPDALFNLAQAYKLGRGVPEDPKKAEELYGKAAAKGHVQASDIYGLLLFQNGERAKAMPYIEASAARGEPRAQYLLGLALFNGDNVEKDWVRAYALVSLAQQAGLPQAASALPQMDQHIPLEDRQKSVILASRLAAEAQATRERQLAAAELGNGTIAAATESSSRAPEIVSAERAVSEAIRAAGSASPAAAGADFTRKTPPPAVAASRPAPAPAPTPKPKPGSRPASAAPASGPWRVQLGAFGVAGNADKLWARIGNRPELAGHGKMLVPAGRLTKLQAGGFASKADADAVCSRLSAAGYGCLPVRD</sequence>
<evidence type="ECO:0000313" key="4">
    <source>
        <dbReference type="Proteomes" id="UP000608154"/>
    </source>
</evidence>
<dbReference type="SUPFAM" id="SSF81901">
    <property type="entry name" value="HCP-like"/>
    <property type="match status" value="1"/>
</dbReference>
<reference evidence="3" key="2">
    <citation type="submission" date="2020-09" db="EMBL/GenBank/DDBJ databases">
        <authorList>
            <person name="Sun Q."/>
            <person name="Zhou Y."/>
        </authorList>
    </citation>
    <scope>NUCLEOTIDE SEQUENCE</scope>
    <source>
        <strain evidence="3">CGMCC 1.15095</strain>
    </source>
</reference>
<accession>A0A916TUM7</accession>
<dbReference type="PROSITE" id="PS51724">
    <property type="entry name" value="SPOR"/>
    <property type="match status" value="1"/>
</dbReference>
<feature type="compositionally biased region" description="Pro residues" evidence="1">
    <location>
        <begin position="294"/>
        <end position="306"/>
    </location>
</feature>
<feature type="region of interest" description="Disordered" evidence="1">
    <location>
        <begin position="271"/>
        <end position="316"/>
    </location>
</feature>
<dbReference type="InterPro" id="IPR006597">
    <property type="entry name" value="Sel1-like"/>
</dbReference>
<comment type="caution">
    <text evidence="3">The sequence shown here is derived from an EMBL/GenBank/DDBJ whole genome shotgun (WGS) entry which is preliminary data.</text>
</comment>
<dbReference type="EMBL" id="BMHK01000020">
    <property type="protein sequence ID" value="GGC08091.1"/>
    <property type="molecule type" value="Genomic_DNA"/>
</dbReference>
<dbReference type="InterPro" id="IPR011990">
    <property type="entry name" value="TPR-like_helical_dom_sf"/>
</dbReference>
<feature type="domain" description="SPOR" evidence="2">
    <location>
        <begin position="313"/>
        <end position="391"/>
    </location>
</feature>